<evidence type="ECO:0000256" key="8">
    <source>
        <dbReference type="HAMAP-Rule" id="MF_00490"/>
    </source>
</evidence>
<sequence length="236" mass="26175">MKIDVIISADDIKDEKIADKSVVIVDMLRATSVITTAMDNGCKAVIPVLTVEEALEIAGRDRKKYILGGERNALKIPEFDCSNSPLEYTREVVKDKILIMTTTNGTRAIKRSAAAKNMLIGALINGAKVADKLVNLRNDVTIVNSGTSGQFSMDDFICSGYIIKCILEKTEVELTDISKTALYVYEKNPDIVGFIQNASHYKRIQQLDLYDDLKYCCKKDIIKGVPEYLDGVIKLL</sequence>
<evidence type="ECO:0000256" key="2">
    <source>
        <dbReference type="ARBA" id="ARBA00009997"/>
    </source>
</evidence>
<keyword evidence="12" id="KW-1185">Reference proteome</keyword>
<dbReference type="EMBL" id="LROR01000088">
    <property type="protein sequence ID" value="OBR90795.1"/>
    <property type="molecule type" value="Genomic_DNA"/>
</dbReference>
<gene>
    <name evidence="8 9" type="primary">comB</name>
    <name evidence="10" type="ORF">CLCOS_37700</name>
    <name evidence="9" type="ORF">WX73_00370</name>
</gene>
<dbReference type="PANTHER" id="PTHR37311:SF1">
    <property type="entry name" value="2-PHOSPHOSULFOLACTATE PHOSPHATASE-RELATED"/>
    <property type="match status" value="1"/>
</dbReference>
<dbReference type="PANTHER" id="PTHR37311">
    <property type="entry name" value="2-PHOSPHOSULFOLACTATE PHOSPHATASE-RELATED"/>
    <property type="match status" value="1"/>
</dbReference>
<dbReference type="Gene3D" id="3.90.1560.10">
    <property type="entry name" value="ComB-like"/>
    <property type="match status" value="1"/>
</dbReference>
<dbReference type="RefSeq" id="WP_063601187.1">
    <property type="nucleotide sequence ID" value="NZ_LITQ01000015.1"/>
</dbReference>
<dbReference type="NCBIfam" id="NF002055">
    <property type="entry name" value="PRK00886.1-4"/>
    <property type="match status" value="1"/>
</dbReference>
<comment type="similarity">
    <text evidence="2 8">Belongs to the ComB family.</text>
</comment>
<dbReference type="HAMAP" id="MF_00490">
    <property type="entry name" value="ComB"/>
    <property type="match status" value="1"/>
</dbReference>
<dbReference type="Proteomes" id="UP000093694">
    <property type="component" value="Unassembled WGS sequence"/>
</dbReference>
<dbReference type="SUPFAM" id="SSF142823">
    <property type="entry name" value="ComB-like"/>
    <property type="match status" value="1"/>
</dbReference>
<keyword evidence="6 8" id="KW-0460">Magnesium</keyword>
<comment type="catalytic activity">
    <reaction evidence="7 8">
        <text>(2R)-O-phospho-3-sulfolactate + H2O = (2R)-3-sulfolactate + phosphate</text>
        <dbReference type="Rhea" id="RHEA:23416"/>
        <dbReference type="ChEBI" id="CHEBI:15377"/>
        <dbReference type="ChEBI" id="CHEBI:15597"/>
        <dbReference type="ChEBI" id="CHEBI:43474"/>
        <dbReference type="ChEBI" id="CHEBI:58738"/>
        <dbReference type="EC" id="3.1.3.71"/>
    </reaction>
</comment>
<dbReference type="EC" id="3.1.3.71" evidence="3 8"/>
<evidence type="ECO:0000256" key="4">
    <source>
        <dbReference type="ARBA" id="ARBA00021948"/>
    </source>
</evidence>
<dbReference type="Proteomes" id="UP000077384">
    <property type="component" value="Unassembled WGS sequence"/>
</dbReference>
<reference evidence="10 12" key="2">
    <citation type="journal article" date="2016" name="Front. Microbiol.">
        <title>Industrial Acetogenic Biocatalysts: A Comparative Metabolic and Genomic Analysis.</title>
        <authorList>
            <person name="Bengelsdorf F."/>
            <person name="Poehlein A."/>
            <person name="Sonja S."/>
            <person name="Erz C."/>
            <person name="Hummel T."/>
            <person name="Hoffmeister S."/>
            <person name="Daniel R."/>
            <person name="Durre P."/>
        </authorList>
    </citation>
    <scope>NUCLEOTIDE SEQUENCE [LARGE SCALE GENOMIC DNA]</scope>
    <source>
        <strain evidence="10 12">PTA-10522</strain>
    </source>
</reference>
<evidence type="ECO:0000256" key="7">
    <source>
        <dbReference type="ARBA" id="ARBA00033711"/>
    </source>
</evidence>
<evidence type="ECO:0000313" key="9">
    <source>
        <dbReference type="EMBL" id="OAA93052.1"/>
    </source>
</evidence>
<dbReference type="PATRIC" id="fig|1705578.3.peg.754"/>
<evidence type="ECO:0000256" key="1">
    <source>
        <dbReference type="ARBA" id="ARBA00001946"/>
    </source>
</evidence>
<dbReference type="AlphaFoldDB" id="A0A162L9K0"/>
<dbReference type="InterPro" id="IPR005238">
    <property type="entry name" value="ComB-like"/>
</dbReference>
<evidence type="ECO:0000256" key="3">
    <source>
        <dbReference type="ARBA" id="ARBA00012953"/>
    </source>
</evidence>
<dbReference type="EMBL" id="LITQ01000015">
    <property type="protein sequence ID" value="OAA93052.1"/>
    <property type="molecule type" value="Genomic_DNA"/>
</dbReference>
<evidence type="ECO:0000256" key="6">
    <source>
        <dbReference type="ARBA" id="ARBA00022842"/>
    </source>
</evidence>
<evidence type="ECO:0000313" key="10">
    <source>
        <dbReference type="EMBL" id="OBR90795.1"/>
    </source>
</evidence>
<dbReference type="GO" id="GO:0050545">
    <property type="term" value="F:sulfopyruvate decarboxylase activity"/>
    <property type="evidence" value="ECO:0007669"/>
    <property type="project" value="TreeGrafter"/>
</dbReference>
<proteinExistence type="inferred from homology"/>
<dbReference type="GO" id="GO:0050532">
    <property type="term" value="F:2-phosphosulfolactate phosphatase activity"/>
    <property type="evidence" value="ECO:0007669"/>
    <property type="project" value="UniProtKB-UniRule"/>
</dbReference>
<reference evidence="9 11" key="1">
    <citation type="journal article" date="2015" name="Biotechnol. Bioeng.">
        <title>Genome sequence and phenotypic characterization of Caulobacter segnis.</title>
        <authorList>
            <person name="Patel S."/>
            <person name="Fletcher B."/>
            <person name="Scott D.C."/>
            <person name="Ely B."/>
        </authorList>
    </citation>
    <scope>NUCLEOTIDE SEQUENCE [LARGE SCALE GENOMIC DNA]</scope>
    <source>
        <strain evidence="9 11">PS02</strain>
    </source>
</reference>
<accession>A0A162L9K0</accession>
<evidence type="ECO:0000256" key="5">
    <source>
        <dbReference type="ARBA" id="ARBA00022801"/>
    </source>
</evidence>
<comment type="cofactor">
    <cofactor evidence="1 8">
        <name>Mg(2+)</name>
        <dbReference type="ChEBI" id="CHEBI:18420"/>
    </cofactor>
</comment>
<dbReference type="InterPro" id="IPR036702">
    <property type="entry name" value="ComB-like_sf"/>
</dbReference>
<name>A0A162L9K0_9CLOT</name>
<comment type="caution">
    <text evidence="9">The sequence shown here is derived from an EMBL/GenBank/DDBJ whole genome shotgun (WGS) entry which is preliminary data.</text>
</comment>
<organism evidence="9 11">
    <name type="scientific">Clostridium coskatii</name>
    <dbReference type="NCBI Taxonomy" id="1705578"/>
    <lineage>
        <taxon>Bacteria</taxon>
        <taxon>Bacillati</taxon>
        <taxon>Bacillota</taxon>
        <taxon>Clostridia</taxon>
        <taxon>Eubacteriales</taxon>
        <taxon>Clostridiaceae</taxon>
        <taxon>Clostridium</taxon>
    </lineage>
</organism>
<evidence type="ECO:0000313" key="11">
    <source>
        <dbReference type="Proteomes" id="UP000077384"/>
    </source>
</evidence>
<dbReference type="FunFam" id="3.90.1560.10:FF:000001">
    <property type="entry name" value="Probable 2-phosphosulfolactate phosphatase"/>
    <property type="match status" value="1"/>
</dbReference>
<dbReference type="Pfam" id="PF04029">
    <property type="entry name" value="2-ph_phosp"/>
    <property type="match status" value="1"/>
</dbReference>
<evidence type="ECO:0000313" key="12">
    <source>
        <dbReference type="Proteomes" id="UP000093694"/>
    </source>
</evidence>
<keyword evidence="5 8" id="KW-0378">Hydrolase</keyword>
<protein>
    <recommendedName>
        <fullName evidence="4 8">Probable 2-phosphosulfolactate phosphatase</fullName>
        <ecNumber evidence="3 8">3.1.3.71</ecNumber>
    </recommendedName>
</protein>
<dbReference type="GO" id="GO:0000287">
    <property type="term" value="F:magnesium ion binding"/>
    <property type="evidence" value="ECO:0007669"/>
    <property type="project" value="UniProtKB-UniRule"/>
</dbReference>